<evidence type="ECO:0000256" key="1">
    <source>
        <dbReference type="SAM" id="MobiDB-lite"/>
    </source>
</evidence>
<accession>A0A091AXA4</accession>
<proteinExistence type="predicted"/>
<dbReference type="Proteomes" id="UP000029385">
    <property type="component" value="Unassembled WGS sequence"/>
</dbReference>
<protein>
    <submittedName>
        <fullName evidence="3">Uncharacterized protein</fullName>
    </submittedName>
</protein>
<keyword evidence="4" id="KW-1185">Reference proteome</keyword>
<comment type="caution">
    <text evidence="3">The sequence shown here is derived from an EMBL/GenBank/DDBJ whole genome shotgun (WGS) entry which is preliminary data.</text>
</comment>
<evidence type="ECO:0000313" key="4">
    <source>
        <dbReference type="Proteomes" id="UP000029385"/>
    </source>
</evidence>
<feature type="region of interest" description="Disordered" evidence="1">
    <location>
        <begin position="115"/>
        <end position="146"/>
    </location>
</feature>
<name>A0A091AXA4_9GAMM</name>
<dbReference type="AlphaFoldDB" id="A0A091AXA4"/>
<dbReference type="STRING" id="1121015.GCA_000420545_02078"/>
<keyword evidence="2" id="KW-0732">Signal</keyword>
<dbReference type="EMBL" id="AVCI01000004">
    <property type="protein sequence ID" value="KFN43907.1"/>
    <property type="molecule type" value="Genomic_DNA"/>
</dbReference>
<dbReference type="Pfam" id="PF11617">
    <property type="entry name" value="Cu-binding_MopE"/>
    <property type="match status" value="1"/>
</dbReference>
<evidence type="ECO:0000313" key="3">
    <source>
        <dbReference type="EMBL" id="KFN43907.1"/>
    </source>
</evidence>
<gene>
    <name evidence="3" type="ORF">N789_08135</name>
</gene>
<dbReference type="InterPro" id="IPR021655">
    <property type="entry name" value="Put_metal-bd"/>
</dbReference>
<feature type="chain" id="PRO_5001869209" evidence="2">
    <location>
        <begin position="29"/>
        <end position="156"/>
    </location>
</feature>
<feature type="compositionally biased region" description="Acidic residues" evidence="1">
    <location>
        <begin position="121"/>
        <end position="131"/>
    </location>
</feature>
<sequence>MTRVHHPRWLLALLVLVLIVLFPANSRAQVCTSDVQCQDASFCNGHETCDPRNRAADARGCLAAYSTACAVEEGFVCDEASRSCSGGPVDADHDGEASIGTGGLDCDDNDPQRAPGHPEICDADGVDEDCNTETPGHRDADGDGHDDVACVNYIER</sequence>
<dbReference type="PATRIC" id="fig|1121015.4.peg.1119"/>
<organism evidence="3 4">
    <name type="scientific">Arenimonas oryziterrae DSM 21050 = YC6267</name>
    <dbReference type="NCBI Taxonomy" id="1121015"/>
    <lineage>
        <taxon>Bacteria</taxon>
        <taxon>Pseudomonadati</taxon>
        <taxon>Pseudomonadota</taxon>
        <taxon>Gammaproteobacteria</taxon>
        <taxon>Lysobacterales</taxon>
        <taxon>Lysobacteraceae</taxon>
        <taxon>Arenimonas</taxon>
    </lineage>
</organism>
<dbReference type="RefSeq" id="WP_022969692.1">
    <property type="nucleotide sequence ID" value="NZ_ATVD01000003.1"/>
</dbReference>
<feature type="signal peptide" evidence="2">
    <location>
        <begin position="1"/>
        <end position="28"/>
    </location>
</feature>
<dbReference type="OrthoDB" id="6193439at2"/>
<evidence type="ECO:0000256" key="2">
    <source>
        <dbReference type="SAM" id="SignalP"/>
    </source>
</evidence>
<reference evidence="3 4" key="1">
    <citation type="submission" date="2013-09" db="EMBL/GenBank/DDBJ databases">
        <title>Genome sequencing of Arenimonas oryziterrae.</title>
        <authorList>
            <person name="Chen F."/>
            <person name="Wang G."/>
        </authorList>
    </citation>
    <scope>NUCLEOTIDE SEQUENCE [LARGE SCALE GENOMIC DNA]</scope>
    <source>
        <strain evidence="3 4">YC6267</strain>
    </source>
</reference>
<feature type="compositionally biased region" description="Basic and acidic residues" evidence="1">
    <location>
        <begin position="135"/>
        <end position="146"/>
    </location>
</feature>